<accession>A0A437RLY1</accession>
<dbReference type="Proteomes" id="UP000285575">
    <property type="component" value="Unassembled WGS sequence"/>
</dbReference>
<dbReference type="EMBL" id="SACR01000002">
    <property type="protein sequence ID" value="RVU47779.1"/>
    <property type="molecule type" value="Genomic_DNA"/>
</dbReference>
<keyword evidence="2" id="KW-1185">Reference proteome</keyword>
<name>A0A437RLY1_9BURK</name>
<dbReference type="InterPro" id="IPR011990">
    <property type="entry name" value="TPR-like_helical_dom_sf"/>
</dbReference>
<reference evidence="1 2" key="1">
    <citation type="submission" date="2019-01" db="EMBL/GenBank/DDBJ databases">
        <authorList>
            <person name="Chen W.-M."/>
        </authorList>
    </citation>
    <scope>NUCLEOTIDE SEQUENCE [LARGE SCALE GENOMIC DNA]</scope>
    <source>
        <strain evidence="1 2">KYPY4</strain>
    </source>
</reference>
<dbReference type="Gene3D" id="1.25.40.10">
    <property type="entry name" value="Tetratricopeptide repeat domain"/>
    <property type="match status" value="1"/>
</dbReference>
<evidence type="ECO:0000313" key="1">
    <source>
        <dbReference type="EMBL" id="RVU47779.1"/>
    </source>
</evidence>
<evidence type="ECO:0000313" key="2">
    <source>
        <dbReference type="Proteomes" id="UP000285575"/>
    </source>
</evidence>
<dbReference type="RefSeq" id="WP_128228238.1">
    <property type="nucleotide sequence ID" value="NZ_SACR01000002.1"/>
</dbReference>
<proteinExistence type="predicted"/>
<dbReference type="SUPFAM" id="SSF48452">
    <property type="entry name" value="TPR-like"/>
    <property type="match status" value="1"/>
</dbReference>
<sequence length="166" mass="18603">MEIVERFHFTPRVEALIGGSSGYLGGDLSYTLNASPNHHRALVAAMNFAARTKSPTPPHMTLSVECYFDRATRFKPSDTIVRRLYAIYLSRLKRVPEAQRQLEVAEHFAKQAQDGMSLHNLGLVYLEVGLPEQALRVAHEAATMGFEGTQLREALQKAGHWKDPTQ</sequence>
<comment type="caution">
    <text evidence="1">The sequence shown here is derived from an EMBL/GenBank/DDBJ whole genome shotgun (WGS) entry which is preliminary data.</text>
</comment>
<gene>
    <name evidence="1" type="ORF">EOE66_08630</name>
</gene>
<organism evidence="1 2">
    <name type="scientific">Rubrivivax rivuli</name>
    <dbReference type="NCBI Taxonomy" id="1862385"/>
    <lineage>
        <taxon>Bacteria</taxon>
        <taxon>Pseudomonadati</taxon>
        <taxon>Pseudomonadota</taxon>
        <taxon>Betaproteobacteria</taxon>
        <taxon>Burkholderiales</taxon>
        <taxon>Sphaerotilaceae</taxon>
        <taxon>Rubrivivax</taxon>
    </lineage>
</organism>
<protein>
    <submittedName>
        <fullName evidence="1">Uncharacterized protein</fullName>
    </submittedName>
</protein>
<dbReference type="OrthoDB" id="8525350at2"/>
<dbReference type="AlphaFoldDB" id="A0A437RLY1"/>